<keyword evidence="2" id="KW-1185">Reference proteome</keyword>
<sequence length="68" mass="7437">MILSADGQGFTRAVYYYLSVFATEAGSDPKALAELKGIQPETIRAELRKAESDWGEELADLVQRSDAS</sequence>
<dbReference type="AlphaFoldDB" id="A0ABD6BYM7"/>
<organism evidence="1 2">
    <name type="scientific">Halorubrum laminariae</name>
    <dbReference type="NCBI Taxonomy" id="1433523"/>
    <lineage>
        <taxon>Archaea</taxon>
        <taxon>Methanobacteriati</taxon>
        <taxon>Methanobacteriota</taxon>
        <taxon>Stenosarchaea group</taxon>
        <taxon>Halobacteria</taxon>
        <taxon>Halobacteriales</taxon>
        <taxon>Haloferacaceae</taxon>
        <taxon>Halorubrum</taxon>
    </lineage>
</organism>
<dbReference type="Proteomes" id="UP001597185">
    <property type="component" value="Unassembled WGS sequence"/>
</dbReference>
<evidence type="ECO:0000313" key="1">
    <source>
        <dbReference type="EMBL" id="MFD1570288.1"/>
    </source>
</evidence>
<protein>
    <submittedName>
        <fullName evidence="1">Uncharacterized protein</fullName>
    </submittedName>
</protein>
<dbReference type="RefSeq" id="WP_256418086.1">
    <property type="nucleotide sequence ID" value="NZ_JANHDL010000004.1"/>
</dbReference>
<gene>
    <name evidence="1" type="ORF">ACFR9T_06755</name>
</gene>
<comment type="caution">
    <text evidence="1">The sequence shown here is derived from an EMBL/GenBank/DDBJ whole genome shotgun (WGS) entry which is preliminary data.</text>
</comment>
<proteinExistence type="predicted"/>
<dbReference type="EMBL" id="JBHUDB010000002">
    <property type="protein sequence ID" value="MFD1570288.1"/>
    <property type="molecule type" value="Genomic_DNA"/>
</dbReference>
<name>A0ABD6BYM7_9EURY</name>
<accession>A0ABD6BYM7</accession>
<evidence type="ECO:0000313" key="2">
    <source>
        <dbReference type="Proteomes" id="UP001597185"/>
    </source>
</evidence>
<reference evidence="1 2" key="1">
    <citation type="journal article" date="2019" name="Int. J. Syst. Evol. Microbiol.">
        <title>The Global Catalogue of Microorganisms (GCM) 10K type strain sequencing project: providing services to taxonomists for standard genome sequencing and annotation.</title>
        <authorList>
            <consortium name="The Broad Institute Genomics Platform"/>
            <consortium name="The Broad Institute Genome Sequencing Center for Infectious Disease"/>
            <person name="Wu L."/>
            <person name="Ma J."/>
        </authorList>
    </citation>
    <scope>NUCLEOTIDE SEQUENCE [LARGE SCALE GENOMIC DNA]</scope>
    <source>
        <strain evidence="1 2">CGMCC 1.12689</strain>
    </source>
</reference>